<dbReference type="AlphaFoldDB" id="A0A2I4FKS1"/>
<dbReference type="Proteomes" id="UP000235220">
    <property type="component" value="Chromosome 11"/>
</dbReference>
<gene>
    <name evidence="2" type="primary">LOC108999805</name>
</gene>
<accession>A0A2I4FKS1</accession>
<keyword evidence="1" id="KW-1185">Reference proteome</keyword>
<protein>
    <submittedName>
        <fullName evidence="2">Uncharacterized protein LOC108999805 isoform X2</fullName>
    </submittedName>
</protein>
<reference evidence="2" key="1">
    <citation type="submission" date="2025-08" db="UniProtKB">
        <authorList>
            <consortium name="RefSeq"/>
        </authorList>
    </citation>
    <scope>IDENTIFICATION</scope>
    <source>
        <tissue evidence="2">Leaves</tissue>
    </source>
</reference>
<organism evidence="1 2">
    <name type="scientific">Juglans regia</name>
    <name type="common">English walnut</name>
    <dbReference type="NCBI Taxonomy" id="51240"/>
    <lineage>
        <taxon>Eukaryota</taxon>
        <taxon>Viridiplantae</taxon>
        <taxon>Streptophyta</taxon>
        <taxon>Embryophyta</taxon>
        <taxon>Tracheophyta</taxon>
        <taxon>Spermatophyta</taxon>
        <taxon>Magnoliopsida</taxon>
        <taxon>eudicotyledons</taxon>
        <taxon>Gunneridae</taxon>
        <taxon>Pentapetalae</taxon>
        <taxon>rosids</taxon>
        <taxon>fabids</taxon>
        <taxon>Fagales</taxon>
        <taxon>Juglandaceae</taxon>
        <taxon>Juglans</taxon>
    </lineage>
</organism>
<dbReference type="Gramene" id="Jr11_16900_p1">
    <property type="protein sequence ID" value="cds.Jr11_16900_p1"/>
    <property type="gene ID" value="Jr11_16900"/>
</dbReference>
<dbReference type="RefSeq" id="XP_018832252.1">
    <property type="nucleotide sequence ID" value="XM_018976707.2"/>
</dbReference>
<name>A0A2I4FKS1_JUGRE</name>
<proteinExistence type="predicted"/>
<evidence type="ECO:0000313" key="1">
    <source>
        <dbReference type="Proteomes" id="UP000235220"/>
    </source>
</evidence>
<dbReference type="GeneID" id="108999805"/>
<sequence length="120" mass="13220">MALAAVGNMEHNGQQFFFKEQQLSVDFSVAIMQSPKGRSIDFSVAISLRFHLGPSQTVPASPTQQDLLPKSKVGTPGYIAPEVLSRRDLQTSWVVVNMSKEGNLMEHKSLMFEDALVLGK</sequence>
<evidence type="ECO:0000313" key="2">
    <source>
        <dbReference type="RefSeq" id="XP_018832252.1"/>
    </source>
</evidence>